<name>A0AAJ1CZ51_PANAN</name>
<gene>
    <name evidence="2" type="ORF">NB703_002411</name>
</gene>
<dbReference type="Proteomes" id="UP001208888">
    <property type="component" value="Unassembled WGS sequence"/>
</dbReference>
<protein>
    <submittedName>
        <fullName evidence="2">Uncharacterized protein</fullName>
    </submittedName>
</protein>
<feature type="region of interest" description="Disordered" evidence="1">
    <location>
        <begin position="27"/>
        <end position="72"/>
    </location>
</feature>
<evidence type="ECO:0000256" key="1">
    <source>
        <dbReference type="SAM" id="MobiDB-lite"/>
    </source>
</evidence>
<dbReference type="EMBL" id="JANFVX010000008">
    <property type="protein sequence ID" value="MCW0344318.1"/>
    <property type="molecule type" value="Genomic_DNA"/>
</dbReference>
<comment type="caution">
    <text evidence="2">The sequence shown here is derived from an EMBL/GenBank/DDBJ whole genome shotgun (WGS) entry which is preliminary data.</text>
</comment>
<evidence type="ECO:0000313" key="3">
    <source>
        <dbReference type="Proteomes" id="UP001208888"/>
    </source>
</evidence>
<feature type="compositionally biased region" description="Basic and acidic residues" evidence="1">
    <location>
        <begin position="34"/>
        <end position="54"/>
    </location>
</feature>
<evidence type="ECO:0000313" key="2">
    <source>
        <dbReference type="EMBL" id="MCW0344318.1"/>
    </source>
</evidence>
<accession>A0AAJ1CZ51</accession>
<organism evidence="2 3">
    <name type="scientific">Pantoea ananas</name>
    <name type="common">Erwinia uredovora</name>
    <dbReference type="NCBI Taxonomy" id="553"/>
    <lineage>
        <taxon>Bacteria</taxon>
        <taxon>Pseudomonadati</taxon>
        <taxon>Pseudomonadota</taxon>
        <taxon>Gammaproteobacteria</taxon>
        <taxon>Enterobacterales</taxon>
        <taxon>Erwiniaceae</taxon>
        <taxon>Pantoea</taxon>
    </lineage>
</organism>
<proteinExistence type="predicted"/>
<dbReference type="AlphaFoldDB" id="A0AAJ1CZ51"/>
<sequence>MAAQDSLSVVMHHDVWFSGDSGPIHIVGRAGGENSDRENHDAAAGKAGKAERQAPGHGGHSAPEEVTYDRRF</sequence>
<reference evidence="2" key="1">
    <citation type="submission" date="2022-06" db="EMBL/GenBank/DDBJ databases">
        <title>Dynamics of rice microbiomes reveals core vertical transmitted seed endophytes.</title>
        <authorList>
            <person name="Liao K."/>
            <person name="Zhang X."/>
        </authorList>
    </citation>
    <scope>NUCLEOTIDE SEQUENCE</scope>
    <source>
        <strain evidence="2">JT1-17</strain>
    </source>
</reference>